<dbReference type="AlphaFoldDB" id="A0A840CVK3"/>
<keyword evidence="1" id="KW-0732">Signal</keyword>
<evidence type="ECO:0000256" key="1">
    <source>
        <dbReference type="SAM" id="SignalP"/>
    </source>
</evidence>
<feature type="signal peptide" evidence="1">
    <location>
        <begin position="1"/>
        <end position="23"/>
    </location>
</feature>
<reference evidence="2 3" key="1">
    <citation type="submission" date="2020-08" db="EMBL/GenBank/DDBJ databases">
        <title>Genomic Encyclopedia of Type Strains, Phase IV (KMG-IV): sequencing the most valuable type-strain genomes for metagenomic binning, comparative biology and taxonomic classification.</title>
        <authorList>
            <person name="Goeker M."/>
        </authorList>
    </citation>
    <scope>NUCLEOTIDE SEQUENCE [LARGE SCALE GENOMIC DNA]</scope>
    <source>
        <strain evidence="2 3">DSM 104969</strain>
    </source>
</reference>
<dbReference type="EMBL" id="JACIEP010000024">
    <property type="protein sequence ID" value="MBB4038188.1"/>
    <property type="molecule type" value="Genomic_DNA"/>
</dbReference>
<dbReference type="PANTHER" id="PTHR31047:SF0">
    <property type="entry name" value="MEIOTICALLY UP-REGULATED GENE 157 PROTEIN"/>
    <property type="match status" value="1"/>
</dbReference>
<evidence type="ECO:0000313" key="2">
    <source>
        <dbReference type="EMBL" id="MBB4038188.1"/>
    </source>
</evidence>
<dbReference type="SMART" id="SM01149">
    <property type="entry name" value="DUF1237"/>
    <property type="match status" value="1"/>
</dbReference>
<dbReference type="Pfam" id="PF06824">
    <property type="entry name" value="Glyco_hydro_125"/>
    <property type="match status" value="1"/>
</dbReference>
<sequence>MEFRSYITSFLLFATLGSLSVSGQTSASYVSQRKPAAERLFTSQAVEAEINRVTGLLTNPKLKWMFENCFPNTLETTVHYRVTDGKPDTFVYTGDIHAMWLRDSGAQVWPYVKFANQDTELKQMLAGVINRQFICLMIDPYANAFNDGAVENSRWASDVTNEPANPLVYERKWEIDSHCYPIRLAYEYWKVTGDVSVFGDNWVKAVQNVLKTMREQQRKENPGEYFFLRITDRQLDTKNNRGWGNPVKPVGLIASSFRPSDDATSYEFLIPSNFMAVTSLRKAAEILTLVNNNNGLATQCSALADEVEAALKKHATYEHPVYGTIYAYEVDGFGNYYLMDDPNVPSLLAMPYLGDVDVNDPVYQNTRRFVWSSENPYFFKGKAGEGIGSPHIGRYDMIWPMSIMMKAFTSQDDTEIRNCIKMILETDAGKGFIHESFNKDNPDDFTREWFAWQNTLFGELIIKLINDGKLDVLNSIP</sequence>
<dbReference type="Gene3D" id="1.50.10.10">
    <property type="match status" value="1"/>
</dbReference>
<feature type="chain" id="PRO_5032833528" description="Glycoside hydrolase family 125 protein" evidence="1">
    <location>
        <begin position="24"/>
        <end position="477"/>
    </location>
</feature>
<dbReference type="InterPro" id="IPR008928">
    <property type="entry name" value="6-hairpin_glycosidase_sf"/>
</dbReference>
<comment type="caution">
    <text evidence="2">The sequence shown here is derived from an EMBL/GenBank/DDBJ whole genome shotgun (WGS) entry which is preliminary data.</text>
</comment>
<dbReference type="Proteomes" id="UP000555103">
    <property type="component" value="Unassembled WGS sequence"/>
</dbReference>
<protein>
    <recommendedName>
        <fullName evidence="4">Glycoside hydrolase family 125 protein</fullName>
    </recommendedName>
</protein>
<dbReference type="SUPFAM" id="SSF48208">
    <property type="entry name" value="Six-hairpin glycosidases"/>
    <property type="match status" value="1"/>
</dbReference>
<dbReference type="InterPro" id="IPR012341">
    <property type="entry name" value="6hp_glycosidase-like_sf"/>
</dbReference>
<evidence type="ECO:0000313" key="3">
    <source>
        <dbReference type="Proteomes" id="UP000555103"/>
    </source>
</evidence>
<dbReference type="PIRSF" id="PIRSF028846">
    <property type="entry name" value="UCP028846"/>
    <property type="match status" value="1"/>
</dbReference>
<keyword evidence="3" id="KW-1185">Reference proteome</keyword>
<dbReference type="PANTHER" id="PTHR31047">
    <property type="entry name" value="MEIOTICALLY UP-REGULATED GENE 157 PROTEIN"/>
    <property type="match status" value="1"/>
</dbReference>
<evidence type="ECO:0008006" key="4">
    <source>
        <dbReference type="Google" id="ProtNLM"/>
    </source>
</evidence>
<name>A0A840CVK3_9BACT</name>
<accession>A0A840CVK3</accession>
<dbReference type="RefSeq" id="WP_183308996.1">
    <property type="nucleotide sequence ID" value="NZ_JACIEP010000024.1"/>
</dbReference>
<dbReference type="GO" id="GO:0005975">
    <property type="term" value="P:carbohydrate metabolic process"/>
    <property type="evidence" value="ECO:0007669"/>
    <property type="project" value="InterPro"/>
</dbReference>
<gene>
    <name evidence="2" type="ORF">GGR21_004117</name>
</gene>
<dbReference type="InterPro" id="IPR008313">
    <property type="entry name" value="GH125"/>
</dbReference>
<organism evidence="2 3">
    <name type="scientific">Dysgonomonas hofstadii</name>
    <dbReference type="NCBI Taxonomy" id="637886"/>
    <lineage>
        <taxon>Bacteria</taxon>
        <taxon>Pseudomonadati</taxon>
        <taxon>Bacteroidota</taxon>
        <taxon>Bacteroidia</taxon>
        <taxon>Bacteroidales</taxon>
        <taxon>Dysgonomonadaceae</taxon>
        <taxon>Dysgonomonas</taxon>
    </lineage>
</organism>
<proteinExistence type="predicted"/>